<evidence type="ECO:0000313" key="3">
    <source>
        <dbReference type="Proteomes" id="UP001153269"/>
    </source>
</evidence>
<name>A0A9N7UUP2_PLEPL</name>
<feature type="region of interest" description="Disordered" evidence="1">
    <location>
        <begin position="72"/>
        <end position="107"/>
    </location>
</feature>
<gene>
    <name evidence="2" type="ORF">PLEPLA_LOCUS26409</name>
</gene>
<sequence length="107" mass="11960">MPIIIRAIHTLGGEGAAWSRCAYSSCTVQSLKVKKRTIRGGVRVGLMRFPSRCTEQLQWKLVHLTDVAQTERLKKSSTLGKLQQQEKKKAEEDGVTTMKDSEGEAEK</sequence>
<protein>
    <submittedName>
        <fullName evidence="2">Uncharacterized protein</fullName>
    </submittedName>
</protein>
<comment type="caution">
    <text evidence="2">The sequence shown here is derived from an EMBL/GenBank/DDBJ whole genome shotgun (WGS) entry which is preliminary data.</text>
</comment>
<reference evidence="2" key="1">
    <citation type="submission" date="2020-03" db="EMBL/GenBank/DDBJ databases">
        <authorList>
            <person name="Weist P."/>
        </authorList>
    </citation>
    <scope>NUCLEOTIDE SEQUENCE</scope>
</reference>
<evidence type="ECO:0000313" key="2">
    <source>
        <dbReference type="EMBL" id="CAB1438490.1"/>
    </source>
</evidence>
<evidence type="ECO:0000256" key="1">
    <source>
        <dbReference type="SAM" id="MobiDB-lite"/>
    </source>
</evidence>
<dbReference type="Proteomes" id="UP001153269">
    <property type="component" value="Unassembled WGS sequence"/>
</dbReference>
<dbReference type="AlphaFoldDB" id="A0A9N7UUP2"/>
<dbReference type="EMBL" id="CADEAL010002168">
    <property type="protein sequence ID" value="CAB1438490.1"/>
    <property type="molecule type" value="Genomic_DNA"/>
</dbReference>
<proteinExistence type="predicted"/>
<keyword evidence="3" id="KW-1185">Reference proteome</keyword>
<accession>A0A9N7UUP2</accession>
<organism evidence="2 3">
    <name type="scientific">Pleuronectes platessa</name>
    <name type="common">European plaice</name>
    <dbReference type="NCBI Taxonomy" id="8262"/>
    <lineage>
        <taxon>Eukaryota</taxon>
        <taxon>Metazoa</taxon>
        <taxon>Chordata</taxon>
        <taxon>Craniata</taxon>
        <taxon>Vertebrata</taxon>
        <taxon>Euteleostomi</taxon>
        <taxon>Actinopterygii</taxon>
        <taxon>Neopterygii</taxon>
        <taxon>Teleostei</taxon>
        <taxon>Neoteleostei</taxon>
        <taxon>Acanthomorphata</taxon>
        <taxon>Carangaria</taxon>
        <taxon>Pleuronectiformes</taxon>
        <taxon>Pleuronectoidei</taxon>
        <taxon>Pleuronectidae</taxon>
        <taxon>Pleuronectes</taxon>
    </lineage>
</organism>